<evidence type="ECO:0008006" key="3">
    <source>
        <dbReference type="Google" id="ProtNLM"/>
    </source>
</evidence>
<organism evidence="1 2">
    <name type="scientific">Yersinia intermedia</name>
    <dbReference type="NCBI Taxonomy" id="631"/>
    <lineage>
        <taxon>Bacteria</taxon>
        <taxon>Pseudomonadati</taxon>
        <taxon>Pseudomonadota</taxon>
        <taxon>Gammaproteobacteria</taxon>
        <taxon>Enterobacterales</taxon>
        <taxon>Yersiniaceae</taxon>
        <taxon>Yersinia</taxon>
    </lineage>
</organism>
<dbReference type="EMBL" id="CP046294">
    <property type="protein sequence ID" value="QGR73207.1"/>
    <property type="molecule type" value="Genomic_DNA"/>
</dbReference>
<accession>A0ABX6FHE3</accession>
<reference evidence="1 2" key="1">
    <citation type="submission" date="2019-11" db="EMBL/GenBank/DDBJ databases">
        <title>FDA dAtabase for Regulatory Grade micrObial Sequences (FDA-ARGOS): Supporting development and validation of Infectious Disease Dx tests.</title>
        <authorList>
            <person name="Patel R."/>
            <person name="Rucinski S."/>
            <person name="Tallon L."/>
            <person name="Sadzewicz L."/>
            <person name="Vavikolanu K."/>
            <person name="Mehta A."/>
            <person name="Aluvathingal J."/>
            <person name="Nadendla S."/>
            <person name="Nandy P."/>
            <person name="Geyer C."/>
            <person name="Yan Y."/>
            <person name="Sichtig H."/>
        </authorList>
    </citation>
    <scope>NUCLEOTIDE SEQUENCE [LARGE SCALE GENOMIC DNA]</scope>
    <source>
        <strain evidence="1 2">FDAARGOS_729</strain>
    </source>
</reference>
<name>A0ABX6FHE3_YERIN</name>
<protein>
    <recommendedName>
        <fullName evidence="3">PIN domain-containing protein</fullName>
    </recommendedName>
</protein>
<dbReference type="Proteomes" id="UP000424966">
    <property type="component" value="Chromosome"/>
</dbReference>
<evidence type="ECO:0000313" key="2">
    <source>
        <dbReference type="Proteomes" id="UP000424966"/>
    </source>
</evidence>
<gene>
    <name evidence="1" type="ORF">FOC37_22190</name>
</gene>
<sequence length="113" mass="13304">METNNYYYSLLAHELLSNPAKCFYKIKGRFDFLENMIDIVMRELMRHGYKLEPIKKTESSLHDHTHAIYASACDYFISKDRRFIAKTKATYSYLGIETIVIDANNPNWLSEII</sequence>
<proteinExistence type="predicted"/>
<evidence type="ECO:0000313" key="1">
    <source>
        <dbReference type="EMBL" id="QGR73207.1"/>
    </source>
</evidence>
<keyword evidence="2" id="KW-1185">Reference proteome</keyword>